<organism evidence="3 4">
    <name type="scientific">Desmophyllum pertusum</name>
    <dbReference type="NCBI Taxonomy" id="174260"/>
    <lineage>
        <taxon>Eukaryota</taxon>
        <taxon>Metazoa</taxon>
        <taxon>Cnidaria</taxon>
        <taxon>Anthozoa</taxon>
        <taxon>Hexacorallia</taxon>
        <taxon>Scleractinia</taxon>
        <taxon>Caryophylliina</taxon>
        <taxon>Caryophylliidae</taxon>
        <taxon>Desmophyllum</taxon>
    </lineage>
</organism>
<feature type="domain" description="Protein MMS22-like N-terminal" evidence="2">
    <location>
        <begin position="63"/>
        <end position="336"/>
    </location>
</feature>
<feature type="region of interest" description="Disordered" evidence="1">
    <location>
        <begin position="27"/>
        <end position="63"/>
    </location>
</feature>
<dbReference type="InterPro" id="IPR029425">
    <property type="entry name" value="MMS22L_N"/>
</dbReference>
<dbReference type="PANTHER" id="PTHR28547:SF1">
    <property type="entry name" value="PROTEIN MMS22-LIKE"/>
    <property type="match status" value="1"/>
</dbReference>
<dbReference type="PANTHER" id="PTHR28547">
    <property type="entry name" value="PROTEIN MMS22-LIKE"/>
    <property type="match status" value="1"/>
</dbReference>
<protein>
    <submittedName>
        <fullName evidence="3">Protein MMS22-like</fullName>
    </submittedName>
</protein>
<dbReference type="GO" id="GO:0043596">
    <property type="term" value="C:nuclear replication fork"/>
    <property type="evidence" value="ECO:0007669"/>
    <property type="project" value="TreeGrafter"/>
</dbReference>
<dbReference type="Proteomes" id="UP001163046">
    <property type="component" value="Unassembled WGS sequence"/>
</dbReference>
<keyword evidence="4" id="KW-1185">Reference proteome</keyword>
<gene>
    <name evidence="3" type="primary">MMS22L</name>
    <name evidence="3" type="ORF">OS493_013744</name>
</gene>
<name>A0A9W9ZPU9_9CNID</name>
<dbReference type="EMBL" id="MU825879">
    <property type="protein sequence ID" value="KAJ7385713.1"/>
    <property type="molecule type" value="Genomic_DNA"/>
</dbReference>
<comment type="caution">
    <text evidence="3">The sequence shown here is derived from an EMBL/GenBank/DDBJ whole genome shotgun (WGS) entry which is preliminary data.</text>
</comment>
<accession>A0A9W9ZPU9</accession>
<evidence type="ECO:0000313" key="3">
    <source>
        <dbReference type="EMBL" id="KAJ7385713.1"/>
    </source>
</evidence>
<reference evidence="3" key="1">
    <citation type="submission" date="2023-01" db="EMBL/GenBank/DDBJ databases">
        <title>Genome assembly of the deep-sea coral Lophelia pertusa.</title>
        <authorList>
            <person name="Herrera S."/>
            <person name="Cordes E."/>
        </authorList>
    </citation>
    <scope>NUCLEOTIDE SEQUENCE</scope>
    <source>
        <strain evidence="3">USNM1676648</strain>
        <tissue evidence="3">Polyp</tissue>
    </source>
</reference>
<sequence>MEFDYSANDLQDLSEWPDSLEFDEFCDPSEAREEPLAKRQKTAVDDEPQTAGHGSVIRKPPELNCSGHLSPSRIKEALCQNGYLATGVFSAILHHENPYPEFFSDQVIQIFGAKLVTGSALQHHMETLFFMLRQHVFKLENDGSITTLTDDVHSRCVELRRKCSQFFAFLSHFTHNHLTAVQDANASNTHLRELFLLPSRLTKQLEDLSLFLGRLSSLPTSFMRTNPGSTIAPVRLTAGVHLFHLHLELNWAAIQTLCLIMEKQGQFDSLSPDRFADVINSLKKYSFSFLWDLIALAASIYNKENQSNILQVCPFPCGCVCELWIMFIHLMDHLSHQNRA</sequence>
<dbReference type="GO" id="GO:0031297">
    <property type="term" value="P:replication fork processing"/>
    <property type="evidence" value="ECO:0007669"/>
    <property type="project" value="InterPro"/>
</dbReference>
<dbReference type="OrthoDB" id="10380856at2759"/>
<dbReference type="InterPro" id="IPR042320">
    <property type="entry name" value="MMS22-like"/>
</dbReference>
<dbReference type="Pfam" id="PF14910">
    <property type="entry name" value="MMS22L_N"/>
    <property type="match status" value="1"/>
</dbReference>
<dbReference type="GO" id="GO:0000724">
    <property type="term" value="P:double-strand break repair via homologous recombination"/>
    <property type="evidence" value="ECO:0007669"/>
    <property type="project" value="InterPro"/>
</dbReference>
<dbReference type="AlphaFoldDB" id="A0A9W9ZPU9"/>
<evidence type="ECO:0000313" key="4">
    <source>
        <dbReference type="Proteomes" id="UP001163046"/>
    </source>
</evidence>
<evidence type="ECO:0000259" key="2">
    <source>
        <dbReference type="Pfam" id="PF14910"/>
    </source>
</evidence>
<evidence type="ECO:0000256" key="1">
    <source>
        <dbReference type="SAM" id="MobiDB-lite"/>
    </source>
</evidence>
<proteinExistence type="predicted"/>